<proteinExistence type="predicted"/>
<sequence length="63" mass="7424">MAKRMFPKPMPPWWKKCRTSFQALIIPFCCFQTVRLILLPTTFDVLLLGVLIGMACVLYFEWI</sequence>
<accession>A0A0C2VP51</accession>
<dbReference type="OrthoDB" id="2456214at2"/>
<dbReference type="AlphaFoldDB" id="A0A0C2VP51"/>
<gene>
    <name evidence="2" type="ORF">KR50_29000</name>
</gene>
<protein>
    <submittedName>
        <fullName evidence="2">Membrane protein</fullName>
    </submittedName>
</protein>
<dbReference type="EMBL" id="JXRR01000017">
    <property type="protein sequence ID" value="KIL46226.1"/>
    <property type="molecule type" value="Genomic_DNA"/>
</dbReference>
<name>A0A0C2VP51_9BACL</name>
<dbReference type="RefSeq" id="WP_041059852.1">
    <property type="nucleotide sequence ID" value="NZ_JXRR01000017.1"/>
</dbReference>
<organism evidence="2 3">
    <name type="scientific">Jeotgalibacillus campisalis</name>
    <dbReference type="NCBI Taxonomy" id="220754"/>
    <lineage>
        <taxon>Bacteria</taxon>
        <taxon>Bacillati</taxon>
        <taxon>Bacillota</taxon>
        <taxon>Bacilli</taxon>
        <taxon>Bacillales</taxon>
        <taxon>Caryophanaceae</taxon>
        <taxon>Jeotgalibacillus</taxon>
    </lineage>
</organism>
<evidence type="ECO:0000313" key="2">
    <source>
        <dbReference type="EMBL" id="KIL46226.1"/>
    </source>
</evidence>
<keyword evidence="3" id="KW-1185">Reference proteome</keyword>
<keyword evidence="1" id="KW-1133">Transmembrane helix</keyword>
<dbReference type="PATRIC" id="fig|220754.4.peg.2913"/>
<comment type="caution">
    <text evidence="2">The sequence shown here is derived from an EMBL/GenBank/DDBJ whole genome shotgun (WGS) entry which is preliminary data.</text>
</comment>
<keyword evidence="1" id="KW-0812">Transmembrane</keyword>
<dbReference type="Proteomes" id="UP000031972">
    <property type="component" value="Unassembled WGS sequence"/>
</dbReference>
<evidence type="ECO:0000256" key="1">
    <source>
        <dbReference type="SAM" id="Phobius"/>
    </source>
</evidence>
<evidence type="ECO:0000313" key="3">
    <source>
        <dbReference type="Proteomes" id="UP000031972"/>
    </source>
</evidence>
<keyword evidence="1" id="KW-0472">Membrane</keyword>
<reference evidence="2 3" key="1">
    <citation type="submission" date="2015-01" db="EMBL/GenBank/DDBJ databases">
        <title>Jeotgalibacillus campisalis genome sequencing.</title>
        <authorList>
            <person name="Goh K.M."/>
            <person name="Chan K.-G."/>
            <person name="Yaakop A.S."/>
            <person name="Ee R."/>
            <person name="Gan H.M."/>
            <person name="Chan C.S."/>
        </authorList>
    </citation>
    <scope>NUCLEOTIDE SEQUENCE [LARGE SCALE GENOMIC DNA]</scope>
    <source>
        <strain evidence="2 3">SF-57</strain>
    </source>
</reference>
<feature type="transmembrane region" description="Helical" evidence="1">
    <location>
        <begin position="45"/>
        <end position="62"/>
    </location>
</feature>